<evidence type="ECO:0000256" key="13">
    <source>
        <dbReference type="SAM" id="MobiDB-lite"/>
    </source>
</evidence>
<dbReference type="InterPro" id="IPR020631">
    <property type="entry name" value="THF_DH/CycHdrlase_NAD-bd_dom"/>
</dbReference>
<keyword evidence="5" id="KW-0554">One-carbon metabolism</keyword>
<dbReference type="GO" id="GO:0004488">
    <property type="term" value="F:methylenetetrahydrofolate dehydrogenase (NADP+) activity"/>
    <property type="evidence" value="ECO:0007669"/>
    <property type="project" value="InterPro"/>
</dbReference>
<keyword evidence="12" id="KW-0511">Multifunctional enzyme</keyword>
<comment type="caution">
    <text evidence="16">The sequence shown here is derived from an EMBL/GenBank/DDBJ whole genome shotgun (WGS) entry which is preliminary data.</text>
</comment>
<keyword evidence="8" id="KW-0378">Hydrolase</keyword>
<feature type="region of interest" description="Disordered" evidence="13">
    <location>
        <begin position="330"/>
        <end position="370"/>
    </location>
</feature>
<dbReference type="FunFam" id="3.10.410.10:FF:000001">
    <property type="entry name" value="Putative formate--tetrahydrofolate ligase"/>
    <property type="match status" value="1"/>
</dbReference>
<dbReference type="HAMAP" id="MF_01576">
    <property type="entry name" value="THF_DHG_CYH"/>
    <property type="match status" value="1"/>
</dbReference>
<dbReference type="SUPFAM" id="SSF52540">
    <property type="entry name" value="P-loop containing nucleoside triphosphate hydrolases"/>
    <property type="match status" value="1"/>
</dbReference>
<dbReference type="HAMAP" id="MF_01543">
    <property type="entry name" value="FTHFS"/>
    <property type="match status" value="1"/>
</dbReference>
<dbReference type="EMBL" id="CAKKNE010000006">
    <property type="protein sequence ID" value="CAH0379862.1"/>
    <property type="molecule type" value="Genomic_DNA"/>
</dbReference>
<dbReference type="InterPro" id="IPR027417">
    <property type="entry name" value="P-loop_NTPase"/>
</dbReference>
<keyword evidence="7" id="KW-0547">Nucleotide-binding</keyword>
<dbReference type="InterPro" id="IPR000559">
    <property type="entry name" value="Formate_THF_ligase"/>
</dbReference>
<dbReference type="Gene3D" id="3.40.50.300">
    <property type="entry name" value="P-loop containing nucleotide triphosphate hydrolases"/>
    <property type="match status" value="2"/>
</dbReference>
<dbReference type="GO" id="GO:0035999">
    <property type="term" value="P:tetrahydrofolate interconversion"/>
    <property type="evidence" value="ECO:0007669"/>
    <property type="project" value="UniProtKB-UniPathway"/>
</dbReference>
<dbReference type="FunFam" id="3.40.50.720:FF:000006">
    <property type="entry name" value="Bifunctional protein FolD"/>
    <property type="match status" value="1"/>
</dbReference>
<evidence type="ECO:0000256" key="12">
    <source>
        <dbReference type="ARBA" id="ARBA00023268"/>
    </source>
</evidence>
<proteinExistence type="inferred from homology"/>
<dbReference type="InterPro" id="IPR036291">
    <property type="entry name" value="NAD(P)-bd_dom_sf"/>
</dbReference>
<gene>
    <name evidence="16" type="ORF">PECAL_6P15020</name>
</gene>
<evidence type="ECO:0000256" key="11">
    <source>
        <dbReference type="ARBA" id="ARBA00023002"/>
    </source>
</evidence>
<dbReference type="Gene3D" id="1.10.8.770">
    <property type="match status" value="1"/>
</dbReference>
<dbReference type="CDD" id="cd01080">
    <property type="entry name" value="NAD_bind_m-THF_DH_Cyclohyd"/>
    <property type="match status" value="1"/>
</dbReference>
<dbReference type="Proteomes" id="UP000789595">
    <property type="component" value="Unassembled WGS sequence"/>
</dbReference>
<feature type="domain" description="Tetrahydrofolate dehydrogenase/cyclohydrolase catalytic" evidence="14">
    <location>
        <begin position="40"/>
        <end position="155"/>
    </location>
</feature>
<dbReference type="CDD" id="cd00477">
    <property type="entry name" value="FTHFS"/>
    <property type="match status" value="1"/>
</dbReference>
<evidence type="ECO:0000256" key="8">
    <source>
        <dbReference type="ARBA" id="ARBA00022801"/>
    </source>
</evidence>
<comment type="subunit">
    <text evidence="4">Homodimer.</text>
</comment>
<evidence type="ECO:0000259" key="15">
    <source>
        <dbReference type="Pfam" id="PF02882"/>
    </source>
</evidence>
<dbReference type="UniPathway" id="UPA00193"/>
<dbReference type="FunFam" id="3.40.50.10860:FF:000005">
    <property type="entry name" value="C-1-tetrahydrofolate synthase, cytoplasmic, putative"/>
    <property type="match status" value="1"/>
</dbReference>
<feature type="domain" description="Tetrahydrofolate dehydrogenase/cyclohydrolase NAD(P)-binding" evidence="15">
    <location>
        <begin position="177"/>
        <end position="324"/>
    </location>
</feature>
<keyword evidence="17" id="KW-1185">Reference proteome</keyword>
<name>A0A8J2SYL7_9STRA</name>
<keyword evidence="10" id="KW-0521">NADP</keyword>
<dbReference type="Gene3D" id="3.40.50.720">
    <property type="entry name" value="NAD(P)-binding Rossmann-like Domain"/>
    <property type="match status" value="1"/>
</dbReference>
<evidence type="ECO:0000256" key="3">
    <source>
        <dbReference type="ARBA" id="ARBA00006985"/>
    </source>
</evidence>
<evidence type="ECO:0000256" key="1">
    <source>
        <dbReference type="ARBA" id="ARBA00004777"/>
    </source>
</evidence>
<dbReference type="InterPro" id="IPR020628">
    <property type="entry name" value="Formate_THF_ligase_CS"/>
</dbReference>
<dbReference type="GO" id="GO:0004477">
    <property type="term" value="F:methenyltetrahydrofolate cyclohydrolase activity"/>
    <property type="evidence" value="ECO:0007669"/>
    <property type="project" value="TreeGrafter"/>
</dbReference>
<dbReference type="FunFam" id="3.40.50.300:FF:001859">
    <property type="entry name" value="Formate--tetrahydrofolate ligase"/>
    <property type="match status" value="1"/>
</dbReference>
<dbReference type="PANTHER" id="PTHR48099">
    <property type="entry name" value="C-1-TETRAHYDROFOLATE SYNTHASE, CYTOPLASMIC-RELATED"/>
    <property type="match status" value="1"/>
</dbReference>
<dbReference type="OrthoDB" id="5126881at2759"/>
<evidence type="ECO:0000313" key="17">
    <source>
        <dbReference type="Proteomes" id="UP000789595"/>
    </source>
</evidence>
<dbReference type="Pfam" id="PF00763">
    <property type="entry name" value="THF_DHG_CYH"/>
    <property type="match status" value="1"/>
</dbReference>
<dbReference type="Gene3D" id="3.40.50.10860">
    <property type="entry name" value="Leucine Dehydrogenase, chain A, domain 1"/>
    <property type="match status" value="1"/>
</dbReference>
<keyword evidence="11" id="KW-0560">Oxidoreductase</keyword>
<dbReference type="PROSITE" id="PS00722">
    <property type="entry name" value="FTHFS_2"/>
    <property type="match status" value="1"/>
</dbReference>
<feature type="compositionally biased region" description="Polar residues" evidence="13">
    <location>
        <begin position="352"/>
        <end position="366"/>
    </location>
</feature>
<dbReference type="Pfam" id="PF02882">
    <property type="entry name" value="THF_DHG_CYH_C"/>
    <property type="match status" value="1"/>
</dbReference>
<evidence type="ECO:0000256" key="4">
    <source>
        <dbReference type="ARBA" id="ARBA00011738"/>
    </source>
</evidence>
<reference evidence="16" key="1">
    <citation type="submission" date="2021-11" db="EMBL/GenBank/DDBJ databases">
        <authorList>
            <consortium name="Genoscope - CEA"/>
            <person name="William W."/>
        </authorList>
    </citation>
    <scope>NUCLEOTIDE SEQUENCE</scope>
</reference>
<dbReference type="GO" id="GO:0005524">
    <property type="term" value="F:ATP binding"/>
    <property type="evidence" value="ECO:0007669"/>
    <property type="project" value="UniProtKB-KW"/>
</dbReference>
<evidence type="ECO:0008006" key="18">
    <source>
        <dbReference type="Google" id="ProtNLM"/>
    </source>
</evidence>
<dbReference type="PROSITE" id="PS00766">
    <property type="entry name" value="THF_DHG_CYH_1"/>
    <property type="match status" value="1"/>
</dbReference>
<keyword evidence="6" id="KW-0436">Ligase</keyword>
<dbReference type="InterPro" id="IPR000672">
    <property type="entry name" value="THF_DH/CycHdrlase"/>
</dbReference>
<dbReference type="InterPro" id="IPR046346">
    <property type="entry name" value="Aminoacid_DH-like_N_sf"/>
</dbReference>
<dbReference type="PROSITE" id="PS00767">
    <property type="entry name" value="THF_DHG_CYH_2"/>
    <property type="match status" value="1"/>
</dbReference>
<comment type="similarity">
    <text evidence="3">In the C-terminal section; belongs to the formate--tetrahydrofolate ligase family.</text>
</comment>
<comment type="pathway">
    <text evidence="1">One-carbon metabolism; tetrahydrofolate interconversion.</text>
</comment>
<evidence type="ECO:0000259" key="14">
    <source>
        <dbReference type="Pfam" id="PF00763"/>
    </source>
</evidence>
<evidence type="ECO:0000256" key="9">
    <source>
        <dbReference type="ARBA" id="ARBA00022840"/>
    </source>
</evidence>
<dbReference type="FunFam" id="3.40.50.300:FF:000245">
    <property type="entry name" value="C-1-tetrahydrofolate synthase, cytoplasmic"/>
    <property type="match status" value="1"/>
</dbReference>
<evidence type="ECO:0000256" key="7">
    <source>
        <dbReference type="ARBA" id="ARBA00022741"/>
    </source>
</evidence>
<evidence type="ECO:0000256" key="6">
    <source>
        <dbReference type="ARBA" id="ARBA00022598"/>
    </source>
</evidence>
<dbReference type="GO" id="GO:0004329">
    <property type="term" value="F:formate-tetrahydrofolate ligase activity"/>
    <property type="evidence" value="ECO:0007669"/>
    <property type="project" value="InterPro"/>
</dbReference>
<evidence type="ECO:0000256" key="2">
    <source>
        <dbReference type="ARBA" id="ARBA00005559"/>
    </source>
</evidence>
<dbReference type="SUPFAM" id="SSF51735">
    <property type="entry name" value="NAD(P)-binding Rossmann-fold domains"/>
    <property type="match status" value="1"/>
</dbReference>
<dbReference type="Pfam" id="PF01268">
    <property type="entry name" value="FTHFS"/>
    <property type="match status" value="1"/>
</dbReference>
<accession>A0A8J2SYL7</accession>
<comment type="similarity">
    <text evidence="2">In the N-terminal section; belongs to the tetrahydrofolate dehydrogenase/cyclohydrolase family.</text>
</comment>
<dbReference type="InterPro" id="IPR020630">
    <property type="entry name" value="THF_DH/CycHdrlase_cat_dom"/>
</dbReference>
<sequence length="1010" mass="106680">MSDSAKLLVAAAAGATAAALLLRKNDEEAPITSNKRAQIIDGKKIAAQLRKEVKESVTLLKATHGVAPGLAVVIVGDRQDSAQYVRMKRRAATEAGFHSVDVALPESSTEAEVLDAVARLNTDSKVHGILVQLPLPSHMNEGRVLAAISVDKDADGFAALNVGKLCLRGGEEPSAVACTPVGCLELLERSNVVIAGKRAVVVGRSNIVGMPVAALLQAKDATVTVVHSKTKNISKIVREADIVVAAVGQAQFVKGSWLKPGAVVVDVGTNFIPDASRKSGRRLVGDVDFASASRVASKITPVPGGVGPMTIASLLKNTLRLAEAAVSRDNKPLTRVSSSEQLSRKDTFLAKRSQSPRPASPPTTQVKRLHPVPKDIVISQACTPLPIERVALKAGLRSDEVIPWGRHKAKVDVRKVAERMKDAPDGSLVVVSGINPTPLGEGKSTTTIGVCQALGNCLGKHVVTTIRQPSQGPTFGIKGGAAGGGYSQVIPMEEFNLHMTGDIHAIVAANNLLAAALDARIFHESSQKDEALFNRLVPAKNGKRVPAPSQRARMERLGIKGEALDDAELLSPTDRVRFARLDVDPSTITWNRVLDTCDRFLRRIEVGRGPNERRTAEKYSFSSTRETGFDIAVASEIMAVLALASDLDDMRARLGRMAVARSRVDGPHKGAFVTADDVGCAGALTVLMKDALLPTLMQTIEGTPVLVHAGPFANIAHGNSSVVADKCGLKLCGEQGFVVTEAGFGADIGGEKFFDIKCRAGGLKPKCAVVVATVRALKLHGGAPPVVAGRPLPKEYSGEDLEVLGKGCANVAHHVACLSQKFNVRVVVAVNKFATDTPNELQLVREAGLRAGAHYAVVADHWAQGGHGAIDLAEAVVKACAADSTPFRYLYPLSDPVRSKIEAVCSKIYLAGEVTYSELAASQIDAYEAQGLGRLPICVAKTQYSLSTDPSKKGAPSGHTVNVREVRAAVGAGFLYLLCGDIMTVPGLPTRPGFVDIDLDTVNDRVIGLF</sequence>
<dbReference type="AlphaFoldDB" id="A0A8J2SYL7"/>
<evidence type="ECO:0000313" key="16">
    <source>
        <dbReference type="EMBL" id="CAH0379862.1"/>
    </source>
</evidence>
<dbReference type="PROSITE" id="PS00721">
    <property type="entry name" value="FTHFS_1"/>
    <property type="match status" value="1"/>
</dbReference>
<keyword evidence="9" id="KW-0067">ATP-binding</keyword>
<dbReference type="Gene3D" id="3.10.410.10">
    <property type="entry name" value="Formyltetrahydrofolate synthetase, domain 3"/>
    <property type="match status" value="1"/>
</dbReference>
<dbReference type="PANTHER" id="PTHR48099:SF5">
    <property type="entry name" value="C-1-TETRAHYDROFOLATE SYNTHASE, CYTOPLASMIC"/>
    <property type="match status" value="1"/>
</dbReference>
<dbReference type="InterPro" id="IPR020867">
    <property type="entry name" value="THF_DH/CycHdrlase_CS"/>
</dbReference>
<organism evidence="16 17">
    <name type="scientific">Pelagomonas calceolata</name>
    <dbReference type="NCBI Taxonomy" id="35677"/>
    <lineage>
        <taxon>Eukaryota</taxon>
        <taxon>Sar</taxon>
        <taxon>Stramenopiles</taxon>
        <taxon>Ochrophyta</taxon>
        <taxon>Pelagophyceae</taxon>
        <taxon>Pelagomonadales</taxon>
        <taxon>Pelagomonadaceae</taxon>
        <taxon>Pelagomonas</taxon>
    </lineage>
</organism>
<dbReference type="SUPFAM" id="SSF53223">
    <property type="entry name" value="Aminoacid dehydrogenase-like, N-terminal domain"/>
    <property type="match status" value="1"/>
</dbReference>
<protein>
    <recommendedName>
        <fullName evidence="18">Methenyltetrahydrofolate cyclohydrolase</fullName>
    </recommendedName>
</protein>
<dbReference type="PRINTS" id="PR00085">
    <property type="entry name" value="THFDHDRGNASE"/>
</dbReference>
<dbReference type="GO" id="GO:0005829">
    <property type="term" value="C:cytosol"/>
    <property type="evidence" value="ECO:0007669"/>
    <property type="project" value="TreeGrafter"/>
</dbReference>
<evidence type="ECO:0000256" key="10">
    <source>
        <dbReference type="ARBA" id="ARBA00022857"/>
    </source>
</evidence>
<evidence type="ECO:0000256" key="5">
    <source>
        <dbReference type="ARBA" id="ARBA00022563"/>
    </source>
</evidence>